<accession>A0ABQ8EUR3</accession>
<evidence type="ECO:0000256" key="2">
    <source>
        <dbReference type="ARBA" id="ARBA00023134"/>
    </source>
</evidence>
<dbReference type="Proteomes" id="UP001648503">
    <property type="component" value="Unassembled WGS sequence"/>
</dbReference>
<dbReference type="PANTHER" id="PTHR18884">
    <property type="entry name" value="SEPTIN"/>
    <property type="match status" value="1"/>
</dbReference>
<proteinExistence type="inferred from homology"/>
<dbReference type="InterPro" id="IPR027417">
    <property type="entry name" value="P-loop_NTPase"/>
</dbReference>
<keyword evidence="1 3" id="KW-0547">Nucleotide-binding</keyword>
<comment type="similarity">
    <text evidence="3">Belongs to the TRAFAC class TrmE-Era-EngA-EngB-Septin-like GTPase superfamily. Septin GTPase family.</text>
</comment>
<sequence length="417" mass="47940">MPLEYALQYRGQNPDPGPWKLPRSVSVRPSETLGISELPVQRVRRSKRLPYTFNLMVVGESGLGKTTFLNTLFNTSLSEGRGQKNLSATKTVSVNPTTYELTEEGVTLMLTVIDTPGFGDQLNRETNFDPIINYIDAQYDQYLAAEKSQQIRQNIPDTRVHALLYFLPPTGGNRLRDLDLEFLQRLSAKVNIIPVIGKADSLAPEEATAYKQAILRDFGTYDIRIYPNHHAEDRDFVPNIERFIPFTVIGSDTFVNVGGKDVRGRTYRWGTVEVENPAHCDFVHLRELLIRTNMQDLIDTTHSVHYSQYRGFKIRGKHRPESFLACDDYYETRIDTAKRSLAEDMQRKEDDMRQRFVAKVREKELNLREREDALNNTRQKMMEELETLRRNVENEESSVNELAVSRGVSKSNIMGKK</sequence>
<name>A0ABQ8EUR3_9FUNG</name>
<reference evidence="6 7" key="1">
    <citation type="submission" date="2021-02" db="EMBL/GenBank/DDBJ databases">
        <title>Variation within the Batrachochytrium salamandrivorans European outbreak.</title>
        <authorList>
            <person name="Kelly M."/>
            <person name="Pasmans F."/>
            <person name="Shea T.P."/>
            <person name="Munoz J.F."/>
            <person name="Carranza S."/>
            <person name="Cuomo C.A."/>
            <person name="Martel A."/>
        </authorList>
    </citation>
    <scope>NUCLEOTIDE SEQUENCE [LARGE SCALE GENOMIC DNA]</scope>
    <source>
        <strain evidence="6 7">AMFP18/2</strain>
    </source>
</reference>
<evidence type="ECO:0000313" key="6">
    <source>
        <dbReference type="EMBL" id="KAH6585700.1"/>
    </source>
</evidence>
<protein>
    <recommendedName>
        <fullName evidence="5">Septin-type G domain-containing protein</fullName>
    </recommendedName>
</protein>
<dbReference type="PIRSF" id="PIRSF006698">
    <property type="entry name" value="Septin"/>
    <property type="match status" value="1"/>
</dbReference>
<evidence type="ECO:0000259" key="5">
    <source>
        <dbReference type="PROSITE" id="PS51719"/>
    </source>
</evidence>
<evidence type="ECO:0000256" key="4">
    <source>
        <dbReference type="SAM" id="Coils"/>
    </source>
</evidence>
<gene>
    <name evidence="6" type="ORF">BASA50_001034</name>
</gene>
<keyword evidence="7" id="KW-1185">Reference proteome</keyword>
<dbReference type="EMBL" id="JAFCIX010000579">
    <property type="protein sequence ID" value="KAH6585700.1"/>
    <property type="molecule type" value="Genomic_DNA"/>
</dbReference>
<dbReference type="Gene3D" id="3.40.50.300">
    <property type="entry name" value="P-loop containing nucleotide triphosphate hydrolases"/>
    <property type="match status" value="1"/>
</dbReference>
<feature type="domain" description="Septin-type G" evidence="5">
    <location>
        <begin position="49"/>
        <end position="316"/>
    </location>
</feature>
<feature type="coiled-coil region" evidence="4">
    <location>
        <begin position="360"/>
        <end position="405"/>
    </location>
</feature>
<dbReference type="CDD" id="cd01850">
    <property type="entry name" value="CDC_Septin"/>
    <property type="match status" value="1"/>
</dbReference>
<evidence type="ECO:0000313" key="7">
    <source>
        <dbReference type="Proteomes" id="UP001648503"/>
    </source>
</evidence>
<dbReference type="Pfam" id="PF00735">
    <property type="entry name" value="Septin"/>
    <property type="match status" value="1"/>
</dbReference>
<dbReference type="PROSITE" id="PS51719">
    <property type="entry name" value="G_SEPTIN"/>
    <property type="match status" value="1"/>
</dbReference>
<dbReference type="InterPro" id="IPR030379">
    <property type="entry name" value="G_SEPTIN_dom"/>
</dbReference>
<dbReference type="InterPro" id="IPR016491">
    <property type="entry name" value="Septin"/>
</dbReference>
<keyword evidence="2 3" id="KW-0342">GTP-binding</keyword>
<evidence type="ECO:0000256" key="3">
    <source>
        <dbReference type="RuleBase" id="RU004560"/>
    </source>
</evidence>
<organism evidence="6 7">
    <name type="scientific">Batrachochytrium salamandrivorans</name>
    <dbReference type="NCBI Taxonomy" id="1357716"/>
    <lineage>
        <taxon>Eukaryota</taxon>
        <taxon>Fungi</taxon>
        <taxon>Fungi incertae sedis</taxon>
        <taxon>Chytridiomycota</taxon>
        <taxon>Chytridiomycota incertae sedis</taxon>
        <taxon>Chytridiomycetes</taxon>
        <taxon>Rhizophydiales</taxon>
        <taxon>Rhizophydiales incertae sedis</taxon>
        <taxon>Batrachochytrium</taxon>
    </lineage>
</organism>
<keyword evidence="4" id="KW-0175">Coiled coil</keyword>
<comment type="caution">
    <text evidence="6">The sequence shown here is derived from an EMBL/GenBank/DDBJ whole genome shotgun (WGS) entry which is preliminary data.</text>
</comment>
<dbReference type="SUPFAM" id="SSF52540">
    <property type="entry name" value="P-loop containing nucleoside triphosphate hydrolases"/>
    <property type="match status" value="1"/>
</dbReference>
<evidence type="ECO:0000256" key="1">
    <source>
        <dbReference type="ARBA" id="ARBA00022741"/>
    </source>
</evidence>